<proteinExistence type="predicted"/>
<organism evidence="4 5">
    <name type="scientific">Drosophila busckii</name>
    <name type="common">Fruit fly</name>
    <dbReference type="NCBI Taxonomy" id="30019"/>
    <lineage>
        <taxon>Eukaryota</taxon>
        <taxon>Metazoa</taxon>
        <taxon>Ecdysozoa</taxon>
        <taxon>Arthropoda</taxon>
        <taxon>Hexapoda</taxon>
        <taxon>Insecta</taxon>
        <taxon>Pterygota</taxon>
        <taxon>Neoptera</taxon>
        <taxon>Endopterygota</taxon>
        <taxon>Diptera</taxon>
        <taxon>Brachycera</taxon>
        <taxon>Muscomorpha</taxon>
        <taxon>Ephydroidea</taxon>
        <taxon>Drosophilidae</taxon>
        <taxon>Drosophila</taxon>
    </lineage>
</organism>
<evidence type="ECO:0000313" key="5">
    <source>
        <dbReference type="Proteomes" id="UP000494163"/>
    </source>
</evidence>
<evidence type="ECO:0000259" key="3">
    <source>
        <dbReference type="Pfam" id="PF16032"/>
    </source>
</evidence>
<dbReference type="EMBL" id="CP012526">
    <property type="protein sequence ID" value="ALC46248.1"/>
    <property type="molecule type" value="Genomic_DNA"/>
</dbReference>
<keyword evidence="5" id="KW-1185">Reference proteome</keyword>
<feature type="non-terminal residue" evidence="4">
    <location>
        <position position="1"/>
    </location>
</feature>
<feature type="region of interest" description="Disordered" evidence="1">
    <location>
        <begin position="780"/>
        <end position="799"/>
    </location>
</feature>
<feature type="region of interest" description="Disordered" evidence="1">
    <location>
        <begin position="385"/>
        <end position="408"/>
    </location>
</feature>
<dbReference type="OMA" id="GRDFECQ"/>
<dbReference type="OrthoDB" id="7883086at2759"/>
<dbReference type="AlphaFoldDB" id="A0A0M5J1Q1"/>
<gene>
    <name evidence="4" type="ORF">Dbus_chr3Rg998</name>
</gene>
<accession>A0A0M5J1Q1</accession>
<dbReference type="InterPro" id="IPR031949">
    <property type="entry name" value="DUF4776"/>
</dbReference>
<feature type="region of interest" description="Disordered" evidence="1">
    <location>
        <begin position="454"/>
        <end position="486"/>
    </location>
</feature>
<feature type="domain" description="DUF4788" evidence="3">
    <location>
        <begin position="22"/>
        <end position="158"/>
    </location>
</feature>
<dbReference type="Proteomes" id="UP000494163">
    <property type="component" value="Chromosome 3R"/>
</dbReference>
<evidence type="ECO:0000259" key="2">
    <source>
        <dbReference type="Pfam" id="PF16003"/>
    </source>
</evidence>
<dbReference type="STRING" id="30019.A0A0M5J1Q1"/>
<dbReference type="Pfam" id="PF16003">
    <property type="entry name" value="DUF4776"/>
    <property type="match status" value="1"/>
</dbReference>
<sequence>GKKGQGSKFDNYRCITANMICMKLDMPGRDFDECPNQLCIKANICKQCKPVMNWDRINVNCLPAEASCQFSMPQECLEQSLDNGIDLSIIYMKKEIGHGCYILPEAVLLRIVNSFQEVVHTGNVMLTCKGCTVGMATVRLSMQMRCQTLPDVGSCGNCPCGSSDSSSDPCLAFRDLSDDSSAGRCCGGGSSSNSSNSCQEQVCALQLQLDLPPTFALQRPKGKLVDMAGPYAVYCCKQADDACLAMTAAPGPSAQFGASNKSHLGEGSTNRLCIQAPPPQLKKVQMKRGRTCPVCCEDVSWLPVIAACPHCGYKPVPECEERTYDEDATANEILLHHFEQSSDFNMGSMELCSGGAATAAATAPSDARTSDAFEHIVRDYKTLKRSITKTKEQPAQTAPANKSEPKSAADKTAQLVCIFEELRKMFELNDENAEAKAKIQEICAEACQLVKDSKPHSRHLKKTQQQHCVEPKRPRKPKRRKPPMKSRLYTKLDVNLRDEDTPRMNKHDKCYEVPHSVPAHMGWLWTEFPLAQIRGWRPGAIRRSIRELMSYFLKDFPLDTIPVSKYMSYIKQNRPPKGPPPENLEGVQQQPTLHIEKKNDEYIITLRPLKDAATLARSANPYANMKPVQFRIVKNPLLKQIRDLKRCLKNMGFSKCKCHKPVMDCYCRSFIDKKRLISAMQQECQRRQLPCCEEELVLSDTSDSEAEYDFGVTPPAGLVHPERLKTTHVTNTETQYDENDWAMPTMYPHPPNAQVQYGGCVIGERQQRFNWIFGKGFVHAKPKPPKMRNMPKPKPKPKP</sequence>
<protein>
    <submittedName>
        <fullName evidence="4">Ppi1</fullName>
    </submittedName>
</protein>
<feature type="domain" description="DUF4776" evidence="2">
    <location>
        <begin position="285"/>
        <end position="762"/>
    </location>
</feature>
<dbReference type="PANTHER" id="PTHR39079">
    <property type="entry name" value="FI08034P-RELATED"/>
    <property type="match status" value="1"/>
</dbReference>
<feature type="compositionally biased region" description="Basic residues" evidence="1">
    <location>
        <begin position="473"/>
        <end position="484"/>
    </location>
</feature>
<dbReference type="Pfam" id="PF16032">
    <property type="entry name" value="DUF4788"/>
    <property type="match status" value="1"/>
</dbReference>
<name>A0A0M5J1Q1_DROBS</name>
<feature type="non-terminal residue" evidence="4">
    <location>
        <position position="799"/>
    </location>
</feature>
<reference evidence="4 5" key="1">
    <citation type="submission" date="2015-08" db="EMBL/GenBank/DDBJ databases">
        <title>Ancestral chromatin configuration constrains chromatin evolution on differentiating sex chromosomes in Drosophila.</title>
        <authorList>
            <person name="Zhou Q."/>
            <person name="Bachtrog D."/>
        </authorList>
    </citation>
    <scope>NUCLEOTIDE SEQUENCE [LARGE SCALE GENOMIC DNA]</scope>
    <source>
        <tissue evidence="4">Whole larvae</tissue>
    </source>
</reference>
<dbReference type="InterPro" id="IPR031992">
    <property type="entry name" value="DUF4788"/>
</dbReference>
<dbReference type="PANTHER" id="PTHR39079:SF1">
    <property type="entry name" value="GH11706P-RELATED"/>
    <property type="match status" value="1"/>
</dbReference>
<evidence type="ECO:0000256" key="1">
    <source>
        <dbReference type="SAM" id="MobiDB-lite"/>
    </source>
</evidence>
<evidence type="ECO:0000313" key="4">
    <source>
        <dbReference type="EMBL" id="ALC46248.1"/>
    </source>
</evidence>